<dbReference type="OrthoDB" id="6445420at2"/>
<keyword evidence="2" id="KW-1185">Reference proteome</keyword>
<protein>
    <submittedName>
        <fullName evidence="1">Uncharacterized protein</fullName>
    </submittedName>
</protein>
<dbReference type="AlphaFoldDB" id="A0A1I7GVC2"/>
<organism evidence="1 2">
    <name type="scientific">Xenorhabdus koppenhoeferi</name>
    <dbReference type="NCBI Taxonomy" id="351659"/>
    <lineage>
        <taxon>Bacteria</taxon>
        <taxon>Pseudomonadati</taxon>
        <taxon>Pseudomonadota</taxon>
        <taxon>Gammaproteobacteria</taxon>
        <taxon>Enterobacterales</taxon>
        <taxon>Morganellaceae</taxon>
        <taxon>Xenorhabdus</taxon>
    </lineage>
</organism>
<evidence type="ECO:0000313" key="1">
    <source>
        <dbReference type="EMBL" id="SFU52390.1"/>
    </source>
</evidence>
<evidence type="ECO:0000313" key="2">
    <source>
        <dbReference type="Proteomes" id="UP000242496"/>
    </source>
</evidence>
<sequence length="160" mass="19203">MFNSLIVIIFIIMLSPHGTVKTPDQRVIERVIKSVNFHGPLIRTLRKKNKRKITHTCHEYYTKSQLPYDWIDWIDWIVLKGKSDFSAIEHHYIFKNINGDIKTKIDHNNENNQHPLMPKDLLVIKNNYLIKLTYFIKHSIYTMDFKLHRDGKRANPREHR</sequence>
<dbReference type="RefSeq" id="WP_143101211.1">
    <property type="nucleotide sequence ID" value="NZ_CAWRBG010000065.1"/>
</dbReference>
<name>A0A1I7GVC2_9GAMM</name>
<dbReference type="Proteomes" id="UP000242496">
    <property type="component" value="Unassembled WGS sequence"/>
</dbReference>
<accession>A0A1I7GVC2</accession>
<dbReference type="EMBL" id="FPBJ01000010">
    <property type="protein sequence ID" value="SFU52390.1"/>
    <property type="molecule type" value="Genomic_DNA"/>
</dbReference>
<gene>
    <name evidence="1" type="ORF">SAMN05421784_11023</name>
</gene>
<proteinExistence type="predicted"/>
<reference evidence="2" key="1">
    <citation type="submission" date="2016-10" db="EMBL/GenBank/DDBJ databases">
        <authorList>
            <person name="Varghese N."/>
            <person name="Submissions S."/>
        </authorList>
    </citation>
    <scope>NUCLEOTIDE SEQUENCE [LARGE SCALE GENOMIC DNA]</scope>
    <source>
        <strain evidence="2">DSM 18168</strain>
    </source>
</reference>